<sequence length="120" mass="13574">MLRLRNFKLEDQTLLVNYLNNPDVKRFLSPKIPSPYTMGDARWWVETGSKAGGIFAIEKDGLFIGCVSAIKGELEYCKSAEVGYWLAKEYWGQGIVTEALALLIKQVQTTDIVIPMLFIK</sequence>
<dbReference type="RefSeq" id="WP_169021614.1">
    <property type="nucleotide sequence ID" value="NZ_JABBMT010000053.1"/>
</dbReference>
<evidence type="ECO:0000259" key="4">
    <source>
        <dbReference type="Pfam" id="PF13302"/>
    </source>
</evidence>
<protein>
    <submittedName>
        <fullName evidence="5">GNAT family N-acetyltransferase</fullName>
    </submittedName>
</protein>
<dbReference type="PANTHER" id="PTHR43792">
    <property type="entry name" value="GNAT FAMILY, PUTATIVE (AFU_ORTHOLOGUE AFUA_3G00765)-RELATED-RELATED"/>
    <property type="match status" value="1"/>
</dbReference>
<dbReference type="Proteomes" id="UP000570493">
    <property type="component" value="Unassembled WGS sequence"/>
</dbReference>
<evidence type="ECO:0000313" key="6">
    <source>
        <dbReference type="Proteomes" id="UP000570493"/>
    </source>
</evidence>
<keyword evidence="2" id="KW-0012">Acyltransferase</keyword>
<dbReference type="AlphaFoldDB" id="A0A7Y0DW73"/>
<dbReference type="Pfam" id="PF13302">
    <property type="entry name" value="Acetyltransf_3"/>
    <property type="match status" value="1"/>
</dbReference>
<gene>
    <name evidence="5" type="ORF">HHO47_18410</name>
</gene>
<name>A0A7Y0DW73_9GAMM</name>
<dbReference type="InterPro" id="IPR016181">
    <property type="entry name" value="Acyl_CoA_acyltransferase"/>
</dbReference>
<keyword evidence="1" id="KW-0808">Transferase</keyword>
<proteinExistence type="inferred from homology"/>
<reference evidence="5" key="1">
    <citation type="submission" date="2020-04" db="EMBL/GenBank/DDBJ databases">
        <title>Genome Sequencing for Pseudoaltermonas arctica.</title>
        <authorList>
            <person name="Elkins N.S."/>
        </authorList>
    </citation>
    <scope>NUCLEOTIDE SEQUENCE [LARGE SCALE GENOMIC DNA]</scope>
    <source>
        <strain evidence="5">NEC-BIFX-2020_0012</strain>
    </source>
</reference>
<evidence type="ECO:0000256" key="3">
    <source>
        <dbReference type="ARBA" id="ARBA00038502"/>
    </source>
</evidence>
<evidence type="ECO:0000256" key="2">
    <source>
        <dbReference type="ARBA" id="ARBA00023315"/>
    </source>
</evidence>
<dbReference type="GO" id="GO:0016747">
    <property type="term" value="F:acyltransferase activity, transferring groups other than amino-acyl groups"/>
    <property type="evidence" value="ECO:0007669"/>
    <property type="project" value="InterPro"/>
</dbReference>
<feature type="domain" description="N-acetyltransferase" evidence="4">
    <location>
        <begin position="2"/>
        <end position="108"/>
    </location>
</feature>
<keyword evidence="6" id="KW-1185">Reference proteome</keyword>
<comment type="similarity">
    <text evidence="3">Belongs to the acetyltransferase family. RimJ subfamily.</text>
</comment>
<evidence type="ECO:0000256" key="1">
    <source>
        <dbReference type="ARBA" id="ARBA00022679"/>
    </source>
</evidence>
<dbReference type="SUPFAM" id="SSF55729">
    <property type="entry name" value="Acyl-CoA N-acyltransferases (Nat)"/>
    <property type="match status" value="1"/>
</dbReference>
<organism evidence="5 6">
    <name type="scientific">Pseudoalteromonas arctica</name>
    <dbReference type="NCBI Taxonomy" id="394751"/>
    <lineage>
        <taxon>Bacteria</taxon>
        <taxon>Pseudomonadati</taxon>
        <taxon>Pseudomonadota</taxon>
        <taxon>Gammaproteobacteria</taxon>
        <taxon>Alteromonadales</taxon>
        <taxon>Pseudoalteromonadaceae</taxon>
        <taxon>Pseudoalteromonas</taxon>
    </lineage>
</organism>
<dbReference type="InterPro" id="IPR000182">
    <property type="entry name" value="GNAT_dom"/>
</dbReference>
<accession>A0A7Y0DW73</accession>
<evidence type="ECO:0000313" key="5">
    <source>
        <dbReference type="EMBL" id="NMM42720.1"/>
    </source>
</evidence>
<dbReference type="EMBL" id="JABBMT010000053">
    <property type="protein sequence ID" value="NMM42720.1"/>
    <property type="molecule type" value="Genomic_DNA"/>
</dbReference>
<dbReference type="Gene3D" id="3.40.630.30">
    <property type="match status" value="1"/>
</dbReference>
<dbReference type="InterPro" id="IPR051531">
    <property type="entry name" value="N-acetyltransferase"/>
</dbReference>
<comment type="caution">
    <text evidence="5">The sequence shown here is derived from an EMBL/GenBank/DDBJ whole genome shotgun (WGS) entry which is preliminary data.</text>
</comment>
<dbReference type="PANTHER" id="PTHR43792:SF8">
    <property type="entry name" value="[RIBOSOMAL PROTEIN US5]-ALANINE N-ACETYLTRANSFERASE"/>
    <property type="match status" value="1"/>
</dbReference>